<feature type="domain" description="DUF6879" evidence="1">
    <location>
        <begin position="9"/>
        <end position="173"/>
    </location>
</feature>
<name>A0ABT6I035_9ACTN</name>
<evidence type="ECO:0000259" key="1">
    <source>
        <dbReference type="Pfam" id="PF21806"/>
    </source>
</evidence>
<reference evidence="2 3" key="1">
    <citation type="submission" date="2023-04" db="EMBL/GenBank/DDBJ databases">
        <title>Streptomyces chengmaiensis sp. nov. isolated from the stem of mangrove plant in Hainan.</title>
        <authorList>
            <person name="Huang X."/>
            <person name="Zhou S."/>
            <person name="Chu X."/>
            <person name="Xie Y."/>
            <person name="Lin Y."/>
        </authorList>
    </citation>
    <scope>NUCLEOTIDE SEQUENCE [LARGE SCALE GENOMIC DNA]</scope>
    <source>
        <strain evidence="2 3">HNM0663</strain>
    </source>
</reference>
<evidence type="ECO:0000313" key="2">
    <source>
        <dbReference type="EMBL" id="MDH2394090.1"/>
    </source>
</evidence>
<dbReference type="RefSeq" id="WP_279933509.1">
    <property type="nucleotide sequence ID" value="NZ_JARWBG010000108.1"/>
</dbReference>
<keyword evidence="3" id="KW-1185">Reference proteome</keyword>
<dbReference type="InterPro" id="IPR049244">
    <property type="entry name" value="DUF6879"/>
</dbReference>
<proteinExistence type="predicted"/>
<gene>
    <name evidence="2" type="ORF">QCN29_36215</name>
</gene>
<comment type="caution">
    <text evidence="2">The sequence shown here is derived from an EMBL/GenBank/DDBJ whole genome shotgun (WGS) entry which is preliminary data.</text>
</comment>
<dbReference type="Proteomes" id="UP001223144">
    <property type="component" value="Unassembled WGS sequence"/>
</dbReference>
<evidence type="ECO:0000313" key="3">
    <source>
        <dbReference type="Proteomes" id="UP001223144"/>
    </source>
</evidence>
<sequence>MKPSSVPPFSELIRDCHHSAVHLELRDSYGVAAEADDFALWKSAGRITPESVESRRPWLDLVREAVGRGVVMRRARVVSVPVSEYIRYEHAGTYLNVEAGELVRWLPRREAATLALPGADFWLLDGRLIRFGHFAGDGASAGHELNSDPDVIKLCADAFESVWERATPHEEFTV</sequence>
<accession>A0ABT6I035</accession>
<dbReference type="Pfam" id="PF21806">
    <property type="entry name" value="DUF6879"/>
    <property type="match status" value="1"/>
</dbReference>
<dbReference type="EMBL" id="JARWBG010000108">
    <property type="protein sequence ID" value="MDH2394090.1"/>
    <property type="molecule type" value="Genomic_DNA"/>
</dbReference>
<protein>
    <recommendedName>
        <fullName evidence="1">DUF6879 domain-containing protein</fullName>
    </recommendedName>
</protein>
<organism evidence="2 3">
    <name type="scientific">Streptomyces chengmaiensis</name>
    <dbReference type="NCBI Taxonomy" id="3040919"/>
    <lineage>
        <taxon>Bacteria</taxon>
        <taxon>Bacillati</taxon>
        <taxon>Actinomycetota</taxon>
        <taxon>Actinomycetes</taxon>
        <taxon>Kitasatosporales</taxon>
        <taxon>Streptomycetaceae</taxon>
        <taxon>Streptomyces</taxon>
    </lineage>
</organism>